<keyword evidence="1 2" id="KW-0732">Signal</keyword>
<evidence type="ECO:0000313" key="5">
    <source>
        <dbReference type="EMBL" id="CCB70429.1"/>
    </source>
</evidence>
<dbReference type="KEGG" id="fbr:FBFL15_2422"/>
<dbReference type="InterPro" id="IPR008969">
    <property type="entry name" value="CarboxyPept-like_regulatory"/>
</dbReference>
<dbReference type="Pfam" id="PF18962">
    <property type="entry name" value="Por_Secre_tail"/>
    <property type="match status" value="1"/>
</dbReference>
<accession>G2Z3I0</accession>
<evidence type="ECO:0000313" key="6">
    <source>
        <dbReference type="Proteomes" id="UP000009186"/>
    </source>
</evidence>
<dbReference type="AlphaFoldDB" id="G2Z3I0"/>
<dbReference type="RefSeq" id="WP_014084889.1">
    <property type="nucleotide sequence ID" value="NC_016001.1"/>
</dbReference>
<feature type="domain" description="DUF7619" evidence="4">
    <location>
        <begin position="708"/>
        <end position="837"/>
    </location>
</feature>
<keyword evidence="6" id="KW-1185">Reference proteome</keyword>
<dbReference type="InterPro" id="IPR032675">
    <property type="entry name" value="LRR_dom_sf"/>
</dbReference>
<sequence length="925" mass="102591">MKKIYTTLVLLCAVAFANGQVVSIPDINFKLKLLSANTTTNQIAKDLNGNWTVIDTNGDNLIQQSEANNISYLNIGSTNLTNGNLYTSISNISGITSFINLIKIDMLNMSLSNLNFNGLIYLEEINYDCTSLYGSYWSPINIFSSLNVTNCINLKKIKIIDPPLNNVSARNVNMFDFSNLFNLEEIEIRTNFSIYNSTNINFNNCNSLKKVKFNLWEQSFNINFDNLINLEDVEIFNSINNATFLNCSSLKKVKLHNVNLSNLIFSSLTSLEDIQITGLLTNSLLLNGCINLKKIDLFVYDLDYTNNSTQTSQSLSSLDLSNLNNLEDLKINVSSSGSAYNYFMINNILAPKINLNSITKSGTNNLKNVIIYGTKITELNLQNSNILENIDLRNNNLTYLDLSDCGNLQSVNCDNNNLQFISFKNNTNETKSFLNNPNLTYICADDIEQQSVQLIVNLYEMWDTCVVGDYCSFTPNGNYNTISGNALYDNETNGCDTNDAPFEFLRVNMTDGTNSGSTFTNFEGDYAFFMNNGTFTLTPQLENPTYFNVSPVTTQIAFANNNNNTASQDFCITPNGTHNDLEVVLAQVTPARPGFDAEYRLVYKNKGNQPLSGAVSVTFDDAKLDFVNASITPTSNTTGSLLWNYNNLLPFENRSIAFTLNVNTPTETPAVNNGDILAFNAQITPLTGDEVPADNVFVYNQTVVGSFDPNDIYCLEGSSLDPSMIGNYLHYNVRFENTGTAAAENIVVATTINPAEYDLSSLQVMNASHNVYTRINGNLVEFIFENIQLAGSPSGGHGHVLFKMKSNPNVQTTGHVTSNANIFFDYNFPIETNDATTVFETLSNQDFTKDATITIAPNPAEDSVTLSAQSNINAITIFDAQGRIVQFIKADSLQKTIDVNHLKTGMYILEIQTETGKKVEKLMKK</sequence>
<evidence type="ECO:0000259" key="4">
    <source>
        <dbReference type="Pfam" id="PF24595"/>
    </source>
</evidence>
<dbReference type="EMBL" id="FQ859183">
    <property type="protein sequence ID" value="CCB70429.1"/>
    <property type="molecule type" value="Genomic_DNA"/>
</dbReference>
<dbReference type="Proteomes" id="UP000009186">
    <property type="component" value="Chromosome"/>
</dbReference>
<protein>
    <submittedName>
        <fullName evidence="5">Uncharacterized protein</fullName>
    </submittedName>
</protein>
<dbReference type="HOGENOM" id="CLU_014719_0_0_10"/>
<gene>
    <name evidence="5" type="ordered locus">FBFL15_2422</name>
</gene>
<evidence type="ECO:0000256" key="1">
    <source>
        <dbReference type="ARBA" id="ARBA00022729"/>
    </source>
</evidence>
<dbReference type="Gene3D" id="3.80.10.10">
    <property type="entry name" value="Ribonuclease Inhibitor"/>
    <property type="match status" value="1"/>
</dbReference>
<evidence type="ECO:0000259" key="3">
    <source>
        <dbReference type="Pfam" id="PF18962"/>
    </source>
</evidence>
<dbReference type="eggNOG" id="COG4886">
    <property type="taxonomic scope" value="Bacteria"/>
</dbReference>
<feature type="signal peptide" evidence="2">
    <location>
        <begin position="1"/>
        <end position="17"/>
    </location>
</feature>
<organism evidence="5 6">
    <name type="scientific">Flavobacterium branchiophilum (strain FL-15)</name>
    <dbReference type="NCBI Taxonomy" id="1034807"/>
    <lineage>
        <taxon>Bacteria</taxon>
        <taxon>Pseudomonadati</taxon>
        <taxon>Bacteroidota</taxon>
        <taxon>Flavobacteriia</taxon>
        <taxon>Flavobacteriales</taxon>
        <taxon>Flavobacteriaceae</taxon>
        <taxon>Flavobacterium</taxon>
    </lineage>
</organism>
<dbReference type="Pfam" id="PF24595">
    <property type="entry name" value="DUF7619"/>
    <property type="match status" value="1"/>
</dbReference>
<feature type="chain" id="PRO_5003441185" evidence="2">
    <location>
        <begin position="18"/>
        <end position="925"/>
    </location>
</feature>
<name>G2Z3I0_FLABF</name>
<dbReference type="InterPro" id="IPR055353">
    <property type="entry name" value="DUF7619"/>
</dbReference>
<dbReference type="SUPFAM" id="SSF49464">
    <property type="entry name" value="Carboxypeptidase regulatory domain-like"/>
    <property type="match status" value="1"/>
</dbReference>
<proteinExistence type="predicted"/>
<dbReference type="NCBIfam" id="TIGR04183">
    <property type="entry name" value="Por_Secre_tail"/>
    <property type="match status" value="1"/>
</dbReference>
<reference evidence="5 6" key="1">
    <citation type="journal article" date="2011" name="Appl. Environ. Microbiol.">
        <title>Complete genome sequence of the fish pathogen Flavobacterium branchiophilum.</title>
        <authorList>
            <consortium name="1:IP"/>
            <consortium name="Microbial Evolutionary Genomics,F-75015 Paris"/>
            <consortium name="France 2:CNRS"/>
            <consortium name="URA2171"/>
            <consortium name="F-75015 Paris,France 3:Unite de Virologie et Immunologie Mol."/>
            <consortium name="INRA,78352 Jouy en Josas Cedex"/>
            <consortium name="France. 4:Unite de Mathemathique"/>
            <consortium name="Informatique et Genome,INRA"/>
            <consortium name="78352 Jouy en Josas Cedex"/>
            <consortium name="France. 5:CEA/Genoscope"/>
            <consortium name="Evry"/>
            <consortium name="France"/>
            <person name="Touchon M."/>
            <person name="Barbier P."/>
            <person name="Bernardet J.F."/>
            <person name="Loux V."/>
            <person name="Vacherie B."/>
            <person name="Barbe V."/>
            <person name="Rocha E.P."/>
            <person name="Duchaud E."/>
        </authorList>
    </citation>
    <scope>NUCLEOTIDE SEQUENCE [LARGE SCALE GENOMIC DNA]</scope>
    <source>
        <strain evidence="5 6">FL-15</strain>
    </source>
</reference>
<dbReference type="InterPro" id="IPR026444">
    <property type="entry name" value="Secre_tail"/>
</dbReference>
<evidence type="ECO:0000256" key="2">
    <source>
        <dbReference type="SAM" id="SignalP"/>
    </source>
</evidence>
<feature type="domain" description="Secretion system C-terminal sorting" evidence="3">
    <location>
        <begin position="856"/>
        <end position="922"/>
    </location>
</feature>
<dbReference type="STRING" id="1034807.FBFL15_2422"/>